<dbReference type="Proteomes" id="UP001139000">
    <property type="component" value="Unassembled WGS sequence"/>
</dbReference>
<dbReference type="RefSeq" id="WP_234656744.1">
    <property type="nucleotide sequence ID" value="NZ_CP094997.1"/>
</dbReference>
<name>A0A9X1TGN3_9BACT</name>
<dbReference type="EMBL" id="JAJTTC010000005">
    <property type="protein sequence ID" value="MCF0063820.1"/>
    <property type="molecule type" value="Genomic_DNA"/>
</dbReference>
<keyword evidence="3" id="KW-1185">Reference proteome</keyword>
<evidence type="ECO:0000313" key="3">
    <source>
        <dbReference type="Proteomes" id="UP001139000"/>
    </source>
</evidence>
<feature type="signal peptide" evidence="1">
    <location>
        <begin position="1"/>
        <end position="16"/>
    </location>
</feature>
<feature type="chain" id="PRO_5040866300" evidence="1">
    <location>
        <begin position="17"/>
        <end position="170"/>
    </location>
</feature>
<evidence type="ECO:0000313" key="2">
    <source>
        <dbReference type="EMBL" id="MCF0063820.1"/>
    </source>
</evidence>
<accession>A0A9X1TGN3</accession>
<evidence type="ECO:0000256" key="1">
    <source>
        <dbReference type="SAM" id="SignalP"/>
    </source>
</evidence>
<protein>
    <submittedName>
        <fullName evidence="2">Uncharacterized protein</fullName>
    </submittedName>
</protein>
<comment type="caution">
    <text evidence="2">The sequence shown here is derived from an EMBL/GenBank/DDBJ whole genome shotgun (WGS) entry which is preliminary data.</text>
</comment>
<proteinExistence type="predicted"/>
<organism evidence="2 3">
    <name type="scientific">Dyadobacter chenwenxiniae</name>
    <dbReference type="NCBI Taxonomy" id="2906456"/>
    <lineage>
        <taxon>Bacteria</taxon>
        <taxon>Pseudomonadati</taxon>
        <taxon>Bacteroidota</taxon>
        <taxon>Cytophagia</taxon>
        <taxon>Cytophagales</taxon>
        <taxon>Spirosomataceae</taxon>
        <taxon>Dyadobacter</taxon>
    </lineage>
</organism>
<sequence length="170" mass="19847">MKVYWLWMLIFGCAQAGSCQSLKQPVYDFARLNDIPEIDSAMDISNLTPMGYNKLIDKMFVLDQKYRIKVMNGTPGKRNQHVRRPDSETGKYWRLMAVNDQSNQALFLRLLKRYKWPAQPGKDGSSVKAWYIAWHAHADRQGLFYPFLVEAVNSKLLDRKTLASFRESMY</sequence>
<reference evidence="2" key="1">
    <citation type="submission" date="2021-12" db="EMBL/GenBank/DDBJ databases">
        <title>Novel species in genus Dyadobacter.</title>
        <authorList>
            <person name="Ma C."/>
        </authorList>
    </citation>
    <scope>NUCLEOTIDE SEQUENCE</scope>
    <source>
        <strain evidence="2">LJ419</strain>
    </source>
</reference>
<keyword evidence="1" id="KW-0732">Signal</keyword>
<dbReference type="AlphaFoldDB" id="A0A9X1TGN3"/>
<gene>
    <name evidence="2" type="ORF">LXM26_20060</name>
</gene>